<evidence type="ECO:0000259" key="3">
    <source>
        <dbReference type="Pfam" id="PF10030"/>
    </source>
</evidence>
<dbReference type="InterPro" id="IPR019262">
    <property type="entry name" value="DUF2272"/>
</dbReference>
<feature type="domain" description="DUF2272" evidence="3">
    <location>
        <begin position="210"/>
        <end position="362"/>
    </location>
</feature>
<dbReference type="RefSeq" id="WP_281779553.1">
    <property type="nucleotide sequence ID" value="NZ_AP027041.1"/>
</dbReference>
<sequence length="415" mass="44519">MRSTRTTLPTVVMVALGMTLAVFASLPAWAQTARSASRAIPAFPRPAGFPDPALRVTYSRADEAPPMMVRVGENRFEPLYRRTPDGGYAPARAAGYRIAMSSCPSITTRGGDYRSRMIDLAAAEWAYFGLPILDMAVEPAAIVPRVLQPSGVVEIISPQRNASIGDRVLRQAPRLGLSEDDYEVSGAIAGYWAATGSEEAMRVQSIVDYGWEGAGWAMPWSAAFISWLACEAGLSTEQFRRSGGHIDYVRAAVRARDGQDPSHAFVAYDLTEATPEAGDLLCTSRGDSSFASIADIRSGNSPSNALHCDLVVKTDAQHNRLYAIGGNVNHAVTLSVVATDTKGRPLTDSDIIGAHRWFAVLKPRVGGKVAHDLDGTPTVQMLYRDYARYAGARRGQPPVPVEARGAKAKANAASP</sequence>
<evidence type="ECO:0000313" key="5">
    <source>
        <dbReference type="Proteomes" id="UP001317822"/>
    </source>
</evidence>
<dbReference type="Pfam" id="PF10030">
    <property type="entry name" value="DUF2272"/>
    <property type="match status" value="1"/>
</dbReference>
<feature type="signal peptide" evidence="2">
    <location>
        <begin position="1"/>
        <end position="30"/>
    </location>
</feature>
<keyword evidence="2" id="KW-0732">Signal</keyword>
<accession>A0ABM8DGA7</accession>
<feature type="region of interest" description="Disordered" evidence="1">
    <location>
        <begin position="394"/>
        <end position="415"/>
    </location>
</feature>
<proteinExistence type="predicted"/>
<dbReference type="Proteomes" id="UP001317822">
    <property type="component" value="Chromosome"/>
</dbReference>
<protein>
    <submittedName>
        <fullName evidence="4">DUF2272 domain-containing protein</fullName>
    </submittedName>
</protein>
<reference evidence="4 5" key="1">
    <citation type="journal article" date="2023" name="Int. J. Syst. Evol. Microbiol.">
        <title>Physiological and genomic analyses of cobalamin (vitamin B12)-auxotrophy of Lysobacter auxotrophicus sp. nov., a methionine-auxotrophic chitinolytic bacterium isolated from chitin-treated soil.</title>
        <authorList>
            <person name="Saito A."/>
            <person name="Dohra H."/>
            <person name="Hamada M."/>
            <person name="Moriuchi R."/>
            <person name="Kotsuchibashi Y."/>
            <person name="Mori K."/>
        </authorList>
    </citation>
    <scope>NUCLEOTIDE SEQUENCE [LARGE SCALE GENOMIC DNA]</scope>
    <source>
        <strain evidence="4 5">5-21a</strain>
    </source>
</reference>
<evidence type="ECO:0000256" key="2">
    <source>
        <dbReference type="SAM" id="SignalP"/>
    </source>
</evidence>
<evidence type="ECO:0000256" key="1">
    <source>
        <dbReference type="SAM" id="MobiDB-lite"/>
    </source>
</evidence>
<name>A0ABM8DGA7_9GAMM</name>
<gene>
    <name evidence="4" type="ORF">LA521A_28360</name>
</gene>
<organism evidence="4 5">
    <name type="scientific">Lysobacter auxotrophicus</name>
    <dbReference type="NCBI Taxonomy" id="2992573"/>
    <lineage>
        <taxon>Bacteria</taxon>
        <taxon>Pseudomonadati</taxon>
        <taxon>Pseudomonadota</taxon>
        <taxon>Gammaproteobacteria</taxon>
        <taxon>Lysobacterales</taxon>
        <taxon>Lysobacteraceae</taxon>
        <taxon>Lysobacter</taxon>
    </lineage>
</organism>
<keyword evidence="5" id="KW-1185">Reference proteome</keyword>
<dbReference type="EMBL" id="AP027041">
    <property type="protein sequence ID" value="BDU17635.1"/>
    <property type="molecule type" value="Genomic_DNA"/>
</dbReference>
<evidence type="ECO:0000313" key="4">
    <source>
        <dbReference type="EMBL" id="BDU17635.1"/>
    </source>
</evidence>
<feature type="chain" id="PRO_5046812079" evidence="2">
    <location>
        <begin position="31"/>
        <end position="415"/>
    </location>
</feature>